<feature type="region of interest" description="Disordered" evidence="1">
    <location>
        <begin position="65"/>
        <end position="95"/>
    </location>
</feature>
<gene>
    <name evidence="2" type="ORF">GA0070563_104151</name>
</gene>
<evidence type="ECO:0000313" key="3">
    <source>
        <dbReference type="Proteomes" id="UP000183585"/>
    </source>
</evidence>
<organism evidence="2 3">
    <name type="scientific">Micromonospora carbonacea</name>
    <dbReference type="NCBI Taxonomy" id="47853"/>
    <lineage>
        <taxon>Bacteria</taxon>
        <taxon>Bacillati</taxon>
        <taxon>Actinomycetota</taxon>
        <taxon>Actinomycetes</taxon>
        <taxon>Micromonosporales</taxon>
        <taxon>Micromonosporaceae</taxon>
        <taxon>Micromonospora</taxon>
    </lineage>
</organism>
<protein>
    <submittedName>
        <fullName evidence="2">Uncharacterized protein</fullName>
    </submittedName>
</protein>
<dbReference type="Proteomes" id="UP000183585">
    <property type="component" value="Unassembled WGS sequence"/>
</dbReference>
<accession>A0A1C4X0K9</accession>
<keyword evidence="3" id="KW-1185">Reference proteome</keyword>
<dbReference type="RefSeq" id="WP_074474209.1">
    <property type="nucleotide sequence ID" value="NZ_FMCT01000004.1"/>
</dbReference>
<feature type="compositionally biased region" description="Basic residues" evidence="1">
    <location>
        <begin position="74"/>
        <end position="95"/>
    </location>
</feature>
<evidence type="ECO:0000256" key="1">
    <source>
        <dbReference type="SAM" id="MobiDB-lite"/>
    </source>
</evidence>
<evidence type="ECO:0000313" key="2">
    <source>
        <dbReference type="EMBL" id="SCF02037.1"/>
    </source>
</evidence>
<dbReference type="EMBL" id="FMCT01000004">
    <property type="protein sequence ID" value="SCF02037.1"/>
    <property type="molecule type" value="Genomic_DNA"/>
</dbReference>
<reference evidence="3" key="1">
    <citation type="submission" date="2016-06" db="EMBL/GenBank/DDBJ databases">
        <authorList>
            <person name="Varghese N."/>
            <person name="Submissions Spin"/>
        </authorList>
    </citation>
    <scope>NUCLEOTIDE SEQUENCE [LARGE SCALE GENOMIC DNA]</scope>
    <source>
        <strain evidence="3">DSM 43168</strain>
    </source>
</reference>
<name>A0A1C4X0K9_9ACTN</name>
<proteinExistence type="predicted"/>
<sequence>MILTALAARLTEAANQTGTDPASRARVLLELQSELADALTATINEAVAAAAADIGRLETAEAIGRSPAEVGRRITAHNRRVGKPGRPGRRRRQTA</sequence>
<dbReference type="AlphaFoldDB" id="A0A1C4X0K9"/>